<evidence type="ECO:0000256" key="3">
    <source>
        <dbReference type="ARBA" id="ARBA00022692"/>
    </source>
</evidence>
<feature type="domain" description="Aminoglycoside phosphotransferase" evidence="8">
    <location>
        <begin position="453"/>
        <end position="683"/>
    </location>
</feature>
<name>A0ABP8RMD5_9PSEU</name>
<feature type="transmembrane region" description="Helical" evidence="7">
    <location>
        <begin position="304"/>
        <end position="323"/>
    </location>
</feature>
<dbReference type="InterPro" id="IPR002575">
    <property type="entry name" value="Aminoglycoside_PTrfase"/>
</dbReference>
<dbReference type="Gene3D" id="3.90.1200.10">
    <property type="match status" value="1"/>
</dbReference>
<feature type="region of interest" description="Disordered" evidence="6">
    <location>
        <begin position="741"/>
        <end position="762"/>
    </location>
</feature>
<dbReference type="PANTHER" id="PTHR30250">
    <property type="entry name" value="PST FAMILY PREDICTED COLANIC ACID TRANSPORTER"/>
    <property type="match status" value="1"/>
</dbReference>
<keyword evidence="5 7" id="KW-0472">Membrane</keyword>
<dbReference type="InterPro" id="IPR011009">
    <property type="entry name" value="Kinase-like_dom_sf"/>
</dbReference>
<evidence type="ECO:0000256" key="2">
    <source>
        <dbReference type="ARBA" id="ARBA00022475"/>
    </source>
</evidence>
<dbReference type="EMBL" id="BAABGT010000025">
    <property type="protein sequence ID" value="GAA4542779.1"/>
    <property type="molecule type" value="Genomic_DNA"/>
</dbReference>
<proteinExistence type="predicted"/>
<dbReference type="InterPro" id="IPR050833">
    <property type="entry name" value="Poly_Biosynth_Transport"/>
</dbReference>
<evidence type="ECO:0000313" key="9">
    <source>
        <dbReference type="EMBL" id="GAA4542779.1"/>
    </source>
</evidence>
<comment type="subcellular location">
    <subcellularLocation>
        <location evidence="1">Cell membrane</location>
        <topology evidence="1">Multi-pass membrane protein</topology>
    </subcellularLocation>
</comment>
<organism evidence="9 10">
    <name type="scientific">Pseudonocardia xishanensis</name>
    <dbReference type="NCBI Taxonomy" id="630995"/>
    <lineage>
        <taxon>Bacteria</taxon>
        <taxon>Bacillati</taxon>
        <taxon>Actinomycetota</taxon>
        <taxon>Actinomycetes</taxon>
        <taxon>Pseudonocardiales</taxon>
        <taxon>Pseudonocardiaceae</taxon>
        <taxon>Pseudonocardia</taxon>
    </lineage>
</organism>
<feature type="transmembrane region" description="Helical" evidence="7">
    <location>
        <begin position="178"/>
        <end position="199"/>
    </location>
</feature>
<feature type="transmembrane region" description="Helical" evidence="7">
    <location>
        <begin position="12"/>
        <end position="33"/>
    </location>
</feature>
<dbReference type="Pfam" id="PF01636">
    <property type="entry name" value="APH"/>
    <property type="match status" value="1"/>
</dbReference>
<accession>A0ABP8RMD5</accession>
<dbReference type="SUPFAM" id="SSF56112">
    <property type="entry name" value="Protein kinase-like (PK-like)"/>
    <property type="match status" value="1"/>
</dbReference>
<dbReference type="Proteomes" id="UP001501598">
    <property type="component" value="Unassembled WGS sequence"/>
</dbReference>
<keyword evidence="2" id="KW-1003">Cell membrane</keyword>
<feature type="transmembrane region" description="Helical" evidence="7">
    <location>
        <begin position="153"/>
        <end position="172"/>
    </location>
</feature>
<dbReference type="PANTHER" id="PTHR30250:SF11">
    <property type="entry name" value="O-ANTIGEN TRANSPORTER-RELATED"/>
    <property type="match status" value="1"/>
</dbReference>
<feature type="transmembrane region" description="Helical" evidence="7">
    <location>
        <begin position="84"/>
        <end position="109"/>
    </location>
</feature>
<feature type="transmembrane region" description="Helical" evidence="7">
    <location>
        <begin position="121"/>
        <end position="141"/>
    </location>
</feature>
<keyword evidence="4 7" id="KW-1133">Transmembrane helix</keyword>
<feature type="transmembrane region" description="Helical" evidence="7">
    <location>
        <begin position="335"/>
        <end position="355"/>
    </location>
</feature>
<sequence length="762" mass="80695">MVAAVRDPAYRDGLALVLGSGLTSVVGLAYWVLAARLLPPAAVGVDQAALSAVMLLGGVAHLNLTYALLRFVPVAGRAARRMVVLGYLVVVLLAALVGGVFALGAPWWAPELVAAVGQDRLLVFFGLATPVWALFTVQDYVLTAIGRATLVPLENIVFAVLKVGLLAAALTATVTGAIAVSWMVATTVLVLAVTVWLLVRALPRFGEEHTVAARPVTLRELGRFVRADYAGSVCQQGAMFGMPLLVLALTDPAATAVYGVVWQLAQTLFVVSSGMNQSMVAHGAADPAGADAARRRTVGRSLRLVVPGAVVLALGGPLVLAVFGDHYAREGAVVLALTSLAAIPYAVTSSMVGAARLRQWGRIQFGVPAAAAVLVIGGSVVLVPALGLAGAGLAWLVGQSLVAVVILLATARWLPPGLSGRIDAVRSAGLLRRVDSAAAHLRLPEASAWQVRRRLAGGSESVVAVIGPDDGPHGALLKASDTPRSRDGLAWQTEVLDRLHADERLGRLHALLPEVLGAGDVGESYCVIESLLPGESGLHALRDPERTETFVASATDAIERLHRCTGRIRVVGDAELRAWVHEPLDRVREIVPTVLRQETHWLAEHLDAALRGRRARVGWTHGDFGPVNLLADSDGRVTGIVDWCEARPDGLQVLDVVVMSQFCVVHGTGGPELGTLVQRWLADPPDQVRRAQRRLGGDPVDPRVLTTLGWLQHVAEVARKSARAAANPVWNRRNVRSPLRRARQVLDRGVSPAQPEDPPVRA</sequence>
<evidence type="ECO:0000313" key="10">
    <source>
        <dbReference type="Proteomes" id="UP001501598"/>
    </source>
</evidence>
<evidence type="ECO:0000256" key="5">
    <source>
        <dbReference type="ARBA" id="ARBA00023136"/>
    </source>
</evidence>
<comment type="caution">
    <text evidence="9">The sequence shown here is derived from an EMBL/GenBank/DDBJ whole genome shotgun (WGS) entry which is preliminary data.</text>
</comment>
<evidence type="ECO:0000256" key="6">
    <source>
        <dbReference type="SAM" id="MobiDB-lite"/>
    </source>
</evidence>
<evidence type="ECO:0000256" key="4">
    <source>
        <dbReference type="ARBA" id="ARBA00022989"/>
    </source>
</evidence>
<feature type="transmembrane region" description="Helical" evidence="7">
    <location>
        <begin position="367"/>
        <end position="387"/>
    </location>
</feature>
<keyword evidence="3 7" id="KW-0812">Transmembrane</keyword>
<protein>
    <recommendedName>
        <fullName evidence="8">Aminoglycoside phosphotransferase domain-containing protein</fullName>
    </recommendedName>
</protein>
<feature type="transmembrane region" description="Helical" evidence="7">
    <location>
        <begin position="393"/>
        <end position="414"/>
    </location>
</feature>
<evidence type="ECO:0000256" key="1">
    <source>
        <dbReference type="ARBA" id="ARBA00004651"/>
    </source>
</evidence>
<reference evidence="10" key="1">
    <citation type="journal article" date="2019" name="Int. J. Syst. Evol. Microbiol.">
        <title>The Global Catalogue of Microorganisms (GCM) 10K type strain sequencing project: providing services to taxonomists for standard genome sequencing and annotation.</title>
        <authorList>
            <consortium name="The Broad Institute Genomics Platform"/>
            <consortium name="The Broad Institute Genome Sequencing Center for Infectious Disease"/>
            <person name="Wu L."/>
            <person name="Ma J."/>
        </authorList>
    </citation>
    <scope>NUCLEOTIDE SEQUENCE [LARGE SCALE GENOMIC DNA]</scope>
    <source>
        <strain evidence="10">JCM 17906</strain>
    </source>
</reference>
<keyword evidence="10" id="KW-1185">Reference proteome</keyword>
<evidence type="ECO:0000256" key="7">
    <source>
        <dbReference type="SAM" id="Phobius"/>
    </source>
</evidence>
<gene>
    <name evidence="9" type="ORF">GCM10023175_18630</name>
</gene>
<evidence type="ECO:0000259" key="8">
    <source>
        <dbReference type="Pfam" id="PF01636"/>
    </source>
</evidence>
<feature type="transmembrane region" description="Helical" evidence="7">
    <location>
        <begin position="48"/>
        <end position="72"/>
    </location>
</feature>